<dbReference type="OrthoDB" id="2666339at2759"/>
<accession>A0A4Y9ZYK5</accession>
<keyword evidence="3" id="KW-1185">Reference proteome</keyword>
<gene>
    <name evidence="2" type="ORF">EWM64_g4978</name>
</gene>
<dbReference type="AlphaFoldDB" id="A0A4Y9ZYK5"/>
<organism evidence="2 3">
    <name type="scientific">Hericium alpestre</name>
    <dbReference type="NCBI Taxonomy" id="135208"/>
    <lineage>
        <taxon>Eukaryota</taxon>
        <taxon>Fungi</taxon>
        <taxon>Dikarya</taxon>
        <taxon>Basidiomycota</taxon>
        <taxon>Agaricomycotina</taxon>
        <taxon>Agaricomycetes</taxon>
        <taxon>Russulales</taxon>
        <taxon>Hericiaceae</taxon>
        <taxon>Hericium</taxon>
    </lineage>
</organism>
<dbReference type="Proteomes" id="UP000298061">
    <property type="component" value="Unassembled WGS sequence"/>
</dbReference>
<feature type="region of interest" description="Disordered" evidence="1">
    <location>
        <begin position="1"/>
        <end position="23"/>
    </location>
</feature>
<evidence type="ECO:0000256" key="1">
    <source>
        <dbReference type="SAM" id="MobiDB-lite"/>
    </source>
</evidence>
<evidence type="ECO:0000313" key="3">
    <source>
        <dbReference type="Proteomes" id="UP000298061"/>
    </source>
</evidence>
<name>A0A4Y9ZYK5_9AGAM</name>
<reference evidence="2 3" key="1">
    <citation type="submission" date="2019-02" db="EMBL/GenBank/DDBJ databases">
        <title>Genome sequencing of the rare red list fungi Hericium alpestre (H. flagellum).</title>
        <authorList>
            <person name="Buettner E."/>
            <person name="Kellner H."/>
        </authorList>
    </citation>
    <scope>NUCLEOTIDE SEQUENCE [LARGE SCALE GENOMIC DNA]</scope>
    <source>
        <strain evidence="2 3">DSM 108284</strain>
    </source>
</reference>
<dbReference type="EMBL" id="SFCI01000572">
    <property type="protein sequence ID" value="TFY79031.1"/>
    <property type="molecule type" value="Genomic_DNA"/>
</dbReference>
<evidence type="ECO:0000313" key="2">
    <source>
        <dbReference type="EMBL" id="TFY79031.1"/>
    </source>
</evidence>
<proteinExistence type="predicted"/>
<comment type="caution">
    <text evidence="2">The sequence shown here is derived from an EMBL/GenBank/DDBJ whole genome shotgun (WGS) entry which is preliminary data.</text>
</comment>
<sequence length="102" mass="11768">MAPTAKVEQTAMTKAPTLSPGDISPEVLCQWEHGCRAYFYHKEIDSATQVQAVAWGFQDTRLQSWFSVNQTSFTALSFDDFVKELKVWMEPNWEVVFRTNFI</sequence>
<protein>
    <submittedName>
        <fullName evidence="2">Uncharacterized protein</fullName>
    </submittedName>
</protein>